<comment type="caution">
    <text evidence="1">The sequence shown here is derived from an EMBL/GenBank/DDBJ whole genome shotgun (WGS) entry which is preliminary data.</text>
</comment>
<organism evidence="1 2">
    <name type="scientific">Mordavella massiliensis</name>
    <dbReference type="NCBI Taxonomy" id="1871024"/>
    <lineage>
        <taxon>Bacteria</taxon>
        <taxon>Bacillati</taxon>
        <taxon>Bacillota</taxon>
        <taxon>Clostridia</taxon>
        <taxon>Eubacteriales</taxon>
        <taxon>Clostridiaceae</taxon>
        <taxon>Mordavella</taxon>
    </lineage>
</organism>
<proteinExistence type="predicted"/>
<evidence type="ECO:0000313" key="1">
    <source>
        <dbReference type="EMBL" id="MBM6825999.1"/>
    </source>
</evidence>
<keyword evidence="2" id="KW-1185">Reference proteome</keyword>
<gene>
    <name evidence="1" type="ORF">H6A13_02615</name>
</gene>
<name>A0A939BB30_9CLOT</name>
<evidence type="ECO:0000313" key="2">
    <source>
        <dbReference type="Proteomes" id="UP000713880"/>
    </source>
</evidence>
<reference evidence="1" key="2">
    <citation type="journal article" date="2021" name="Sci. Rep.">
        <title>The distribution of antibiotic resistance genes in chicken gut microbiota commensals.</title>
        <authorList>
            <person name="Juricova H."/>
            <person name="Matiasovicova J."/>
            <person name="Kubasova T."/>
            <person name="Cejkova D."/>
            <person name="Rychlik I."/>
        </authorList>
    </citation>
    <scope>NUCLEOTIDE SEQUENCE</scope>
    <source>
        <strain evidence="1">An420c</strain>
    </source>
</reference>
<dbReference type="EMBL" id="JACJLV010000005">
    <property type="protein sequence ID" value="MBM6825999.1"/>
    <property type="molecule type" value="Genomic_DNA"/>
</dbReference>
<accession>A0A939BB30</accession>
<dbReference type="Proteomes" id="UP000713880">
    <property type="component" value="Unassembled WGS sequence"/>
</dbReference>
<dbReference type="AlphaFoldDB" id="A0A939BB30"/>
<protein>
    <submittedName>
        <fullName evidence="1">Uncharacterized protein</fullName>
    </submittedName>
</protein>
<reference evidence="1" key="1">
    <citation type="submission" date="2020-08" db="EMBL/GenBank/DDBJ databases">
        <authorList>
            <person name="Cejkova D."/>
            <person name="Kubasova T."/>
            <person name="Jahodarova E."/>
            <person name="Rychlik I."/>
        </authorList>
    </citation>
    <scope>NUCLEOTIDE SEQUENCE</scope>
    <source>
        <strain evidence="1">An420c</strain>
    </source>
</reference>
<sequence>MNQMCNLSDYVEELGIQKGLEQGKERLLRLQIEKKLAKGLSLPEIADALEEKEKTIRKIIGAIKHTTE</sequence>